<keyword evidence="5 6" id="KW-0472">Membrane</keyword>
<accession>A0A0R2MZG6</accession>
<evidence type="ECO:0000256" key="2">
    <source>
        <dbReference type="ARBA" id="ARBA00022448"/>
    </source>
</evidence>
<dbReference type="InterPro" id="IPR011701">
    <property type="entry name" value="MFS"/>
</dbReference>
<sequence length="474" mass="50337">MAQNAPSQGRKNVSTLIALGIFSFMSTLDGSIVNIAMPIMSKALNVSSSQIEWVVSIYLITISSLLMFFGRLGDVVGRSRVFKIGTAVFILGSFLSGLNMGLAFLLFSRVIQATGAAMTMSNSFGITTSTFSASQRGRAMGVIGTFVALGSVAGPAFGGLILNYLPWNYIFWINVPIGLIAILIGLRSLPKQEPVQAAPIDWLGTGTFTLVIVSFFYGVLQAQVVGFTPIIWASFVVAILSFIAFVYVENHAKAPLLDLSIFKIADYSLGLIAALLVFINGFFFNVLIPYYLVNARGFSSGFSGILLSIIPLTMLVSGPVGGVLADRFGGPKIAALGLSIAVIAQFMTVLFGLDTSLWYFGGTAILIGIGLGLFQSPNNATVMSAVPTDRLGIAGSVNALARNLGMILGVSFSTTSLFGIMSAQAGKRVTTYPLHQNDLFISAMRLSFFISAILLVIAAAIAFERLRQGKKSKA</sequence>
<dbReference type="AlphaFoldDB" id="A0A0R2MZG6"/>
<dbReference type="EMBL" id="JQCE01000001">
    <property type="protein sequence ID" value="KRO18885.1"/>
    <property type="molecule type" value="Genomic_DNA"/>
</dbReference>
<feature type="transmembrane region" description="Helical" evidence="6">
    <location>
        <begin position="443"/>
        <end position="463"/>
    </location>
</feature>
<dbReference type="STRING" id="1293598.IV56_GL000037"/>
<dbReference type="GO" id="GO:0022857">
    <property type="term" value="F:transmembrane transporter activity"/>
    <property type="evidence" value="ECO:0007669"/>
    <property type="project" value="InterPro"/>
</dbReference>
<feature type="transmembrane region" description="Helical" evidence="6">
    <location>
        <begin position="357"/>
        <end position="374"/>
    </location>
</feature>
<dbReference type="Proteomes" id="UP000050969">
    <property type="component" value="Unassembled WGS sequence"/>
</dbReference>
<feature type="transmembrane region" description="Helical" evidence="6">
    <location>
        <begin position="298"/>
        <end position="321"/>
    </location>
</feature>
<dbReference type="PRINTS" id="PR01036">
    <property type="entry name" value="TCRTETB"/>
</dbReference>
<evidence type="ECO:0000256" key="6">
    <source>
        <dbReference type="SAM" id="Phobius"/>
    </source>
</evidence>
<evidence type="ECO:0000256" key="4">
    <source>
        <dbReference type="ARBA" id="ARBA00022989"/>
    </source>
</evidence>
<proteinExistence type="predicted"/>
<organism evidence="8 9">
    <name type="scientific">Lacticaseibacillus saniviri JCM 17471 = DSM 24301</name>
    <dbReference type="NCBI Taxonomy" id="1293598"/>
    <lineage>
        <taxon>Bacteria</taxon>
        <taxon>Bacillati</taxon>
        <taxon>Bacillota</taxon>
        <taxon>Bacilli</taxon>
        <taxon>Lactobacillales</taxon>
        <taxon>Lactobacillaceae</taxon>
        <taxon>Lacticaseibacillus</taxon>
    </lineage>
</organism>
<feature type="transmembrane region" description="Helical" evidence="6">
    <location>
        <begin position="84"/>
        <end position="107"/>
    </location>
</feature>
<evidence type="ECO:0000256" key="3">
    <source>
        <dbReference type="ARBA" id="ARBA00022692"/>
    </source>
</evidence>
<gene>
    <name evidence="8" type="ORF">IV56_GL000037</name>
</gene>
<dbReference type="CDD" id="cd17321">
    <property type="entry name" value="MFS_MMR_MDR_like"/>
    <property type="match status" value="1"/>
</dbReference>
<feature type="transmembrane region" description="Helical" evidence="6">
    <location>
        <begin position="169"/>
        <end position="190"/>
    </location>
</feature>
<feature type="transmembrane region" description="Helical" evidence="6">
    <location>
        <begin position="12"/>
        <end position="33"/>
    </location>
</feature>
<dbReference type="InterPro" id="IPR020846">
    <property type="entry name" value="MFS_dom"/>
</dbReference>
<protein>
    <recommendedName>
        <fullName evidence="7">Major facilitator superfamily (MFS) profile domain-containing protein</fullName>
    </recommendedName>
</protein>
<feature type="transmembrane region" description="Helical" evidence="6">
    <location>
        <begin position="53"/>
        <end position="72"/>
    </location>
</feature>
<evidence type="ECO:0000256" key="1">
    <source>
        <dbReference type="ARBA" id="ARBA00004651"/>
    </source>
</evidence>
<keyword evidence="4 6" id="KW-1133">Transmembrane helix</keyword>
<keyword evidence="2" id="KW-0813">Transport</keyword>
<dbReference type="PANTHER" id="PTHR42718:SF9">
    <property type="entry name" value="MAJOR FACILITATOR SUPERFAMILY MULTIDRUG TRANSPORTER MFSC"/>
    <property type="match status" value="1"/>
</dbReference>
<dbReference type="Gene3D" id="1.20.1720.10">
    <property type="entry name" value="Multidrug resistance protein D"/>
    <property type="match status" value="1"/>
</dbReference>
<evidence type="ECO:0000313" key="9">
    <source>
        <dbReference type="Proteomes" id="UP000050969"/>
    </source>
</evidence>
<feature type="transmembrane region" description="Helical" evidence="6">
    <location>
        <begin position="226"/>
        <end position="248"/>
    </location>
</feature>
<dbReference type="RefSeq" id="WP_056991763.1">
    <property type="nucleotide sequence ID" value="NZ_JQCE01000001.1"/>
</dbReference>
<keyword evidence="3 6" id="KW-0812">Transmembrane</keyword>
<feature type="transmembrane region" description="Helical" evidence="6">
    <location>
        <begin position="202"/>
        <end position="220"/>
    </location>
</feature>
<dbReference type="Gene3D" id="1.20.1250.20">
    <property type="entry name" value="MFS general substrate transporter like domains"/>
    <property type="match status" value="1"/>
</dbReference>
<feature type="transmembrane region" description="Helical" evidence="6">
    <location>
        <begin position="269"/>
        <end position="292"/>
    </location>
</feature>
<feature type="transmembrane region" description="Helical" evidence="6">
    <location>
        <begin position="113"/>
        <end position="133"/>
    </location>
</feature>
<feature type="transmembrane region" description="Helical" evidence="6">
    <location>
        <begin position="333"/>
        <end position="351"/>
    </location>
</feature>
<reference evidence="8 9" key="1">
    <citation type="journal article" date="2015" name="Genome Announc.">
        <title>Expanding the biotechnology potential of lactobacilli through comparative genomics of 213 strains and associated genera.</title>
        <authorList>
            <person name="Sun Z."/>
            <person name="Harris H.M."/>
            <person name="McCann A."/>
            <person name="Guo C."/>
            <person name="Argimon S."/>
            <person name="Zhang W."/>
            <person name="Yang X."/>
            <person name="Jeffery I.B."/>
            <person name="Cooney J.C."/>
            <person name="Kagawa T.F."/>
            <person name="Liu W."/>
            <person name="Song Y."/>
            <person name="Salvetti E."/>
            <person name="Wrobel A."/>
            <person name="Rasinkangas P."/>
            <person name="Parkhill J."/>
            <person name="Rea M.C."/>
            <person name="O'Sullivan O."/>
            <person name="Ritari J."/>
            <person name="Douillard F.P."/>
            <person name="Paul Ross R."/>
            <person name="Yang R."/>
            <person name="Briner A.E."/>
            <person name="Felis G.E."/>
            <person name="de Vos W.M."/>
            <person name="Barrangou R."/>
            <person name="Klaenhammer T.R."/>
            <person name="Caufield P.W."/>
            <person name="Cui Y."/>
            <person name="Zhang H."/>
            <person name="O'Toole P.W."/>
        </authorList>
    </citation>
    <scope>NUCLEOTIDE SEQUENCE [LARGE SCALE GENOMIC DNA]</scope>
    <source>
        <strain evidence="8 9">DSM 24301</strain>
    </source>
</reference>
<dbReference type="PATRIC" id="fig|1293598.4.peg.37"/>
<evidence type="ECO:0000259" key="7">
    <source>
        <dbReference type="PROSITE" id="PS50850"/>
    </source>
</evidence>
<feature type="transmembrane region" description="Helical" evidence="6">
    <location>
        <begin position="404"/>
        <end position="423"/>
    </location>
</feature>
<feature type="transmembrane region" description="Helical" evidence="6">
    <location>
        <begin position="140"/>
        <end position="163"/>
    </location>
</feature>
<evidence type="ECO:0000256" key="5">
    <source>
        <dbReference type="ARBA" id="ARBA00023136"/>
    </source>
</evidence>
<dbReference type="GO" id="GO:0005886">
    <property type="term" value="C:plasma membrane"/>
    <property type="evidence" value="ECO:0007669"/>
    <property type="project" value="UniProtKB-SubCell"/>
</dbReference>
<evidence type="ECO:0000313" key="8">
    <source>
        <dbReference type="EMBL" id="KRO18885.1"/>
    </source>
</evidence>
<keyword evidence="9" id="KW-1185">Reference proteome</keyword>
<dbReference type="InterPro" id="IPR036259">
    <property type="entry name" value="MFS_trans_sf"/>
</dbReference>
<comment type="subcellular location">
    <subcellularLocation>
        <location evidence="1">Cell membrane</location>
        <topology evidence="1">Multi-pass membrane protein</topology>
    </subcellularLocation>
</comment>
<comment type="caution">
    <text evidence="8">The sequence shown here is derived from an EMBL/GenBank/DDBJ whole genome shotgun (WGS) entry which is preliminary data.</text>
</comment>
<name>A0A0R2MZG6_9LACO</name>
<dbReference type="PROSITE" id="PS50850">
    <property type="entry name" value="MFS"/>
    <property type="match status" value="1"/>
</dbReference>
<feature type="domain" description="Major facilitator superfamily (MFS) profile" evidence="7">
    <location>
        <begin position="15"/>
        <end position="470"/>
    </location>
</feature>
<dbReference type="PANTHER" id="PTHR42718">
    <property type="entry name" value="MAJOR FACILITATOR SUPERFAMILY MULTIDRUG TRANSPORTER MFSC"/>
    <property type="match status" value="1"/>
</dbReference>
<dbReference type="SUPFAM" id="SSF103473">
    <property type="entry name" value="MFS general substrate transporter"/>
    <property type="match status" value="1"/>
</dbReference>
<dbReference type="Pfam" id="PF07690">
    <property type="entry name" value="MFS_1"/>
    <property type="match status" value="1"/>
</dbReference>